<dbReference type="PROSITE" id="PS01022">
    <property type="entry name" value="PTR2_1"/>
    <property type="match status" value="1"/>
</dbReference>
<dbReference type="InterPro" id="IPR036259">
    <property type="entry name" value="MFS_trans_sf"/>
</dbReference>
<name>E0VRG7_PEDHC</name>
<evidence type="ECO:0000313" key="9">
    <source>
        <dbReference type="EnsemblMetazoa" id="PHUM397680-PA"/>
    </source>
</evidence>
<dbReference type="eggNOG" id="KOG1237">
    <property type="taxonomic scope" value="Eukaryota"/>
</dbReference>
<feature type="transmembrane region" description="Helical" evidence="7">
    <location>
        <begin position="461"/>
        <end position="480"/>
    </location>
</feature>
<dbReference type="EnsemblMetazoa" id="PHUM397680-RA">
    <property type="protein sequence ID" value="PHUM397680-PA"/>
    <property type="gene ID" value="PHUM397680"/>
</dbReference>
<evidence type="ECO:0000256" key="6">
    <source>
        <dbReference type="ARBA" id="ARBA00023136"/>
    </source>
</evidence>
<feature type="transmembrane region" description="Helical" evidence="7">
    <location>
        <begin position="51"/>
        <end position="70"/>
    </location>
</feature>
<accession>E0VRG7</accession>
<dbReference type="OrthoDB" id="8904098at2759"/>
<feature type="transmembrane region" description="Helical" evidence="7">
    <location>
        <begin position="148"/>
        <end position="170"/>
    </location>
</feature>
<reference evidence="8" key="2">
    <citation type="submission" date="2007-04" db="EMBL/GenBank/DDBJ databases">
        <title>The genome of the human body louse.</title>
        <authorList>
            <consortium name="The Human Body Louse Genome Consortium"/>
            <person name="Kirkness E."/>
            <person name="Walenz B."/>
            <person name="Hass B."/>
            <person name="Bruggner R."/>
            <person name="Strausberg R."/>
        </authorList>
    </citation>
    <scope>NUCLEOTIDE SEQUENCE</scope>
    <source>
        <strain evidence="8">USDA</strain>
    </source>
</reference>
<dbReference type="HOGENOM" id="CLU_004790_3_1_1"/>
<evidence type="ECO:0000256" key="1">
    <source>
        <dbReference type="ARBA" id="ARBA00004141"/>
    </source>
</evidence>
<dbReference type="GO" id="GO:0006857">
    <property type="term" value="P:oligopeptide transport"/>
    <property type="evidence" value="ECO:0007669"/>
    <property type="project" value="InterPro"/>
</dbReference>
<feature type="transmembrane region" description="Helical" evidence="7">
    <location>
        <begin position="107"/>
        <end position="128"/>
    </location>
</feature>
<gene>
    <name evidence="9" type="primary">8237843</name>
    <name evidence="8" type="ORF">Phum_PHUM397680</name>
</gene>
<feature type="transmembrane region" description="Helical" evidence="7">
    <location>
        <begin position="500"/>
        <end position="517"/>
    </location>
</feature>
<feature type="transmembrane region" description="Helical" evidence="7">
    <location>
        <begin position="82"/>
        <end position="101"/>
    </location>
</feature>
<reference evidence="9" key="3">
    <citation type="submission" date="2021-02" db="UniProtKB">
        <authorList>
            <consortium name="EnsemblMetazoa"/>
        </authorList>
    </citation>
    <scope>IDENTIFICATION</scope>
    <source>
        <strain evidence="9">USDA</strain>
    </source>
</reference>
<dbReference type="GeneID" id="8237843"/>
<keyword evidence="6 7" id="KW-0472">Membrane</keyword>
<keyword evidence="10" id="KW-1185">Reference proteome</keyword>
<dbReference type="InParanoid" id="E0VRG7"/>
<dbReference type="Gene3D" id="1.20.1250.20">
    <property type="entry name" value="MFS general substrate transporter like domains"/>
    <property type="match status" value="2"/>
</dbReference>
<dbReference type="AlphaFoldDB" id="E0VRG7"/>
<dbReference type="SUPFAM" id="SSF103473">
    <property type="entry name" value="MFS general substrate transporter"/>
    <property type="match status" value="1"/>
</dbReference>
<feature type="transmembrane region" description="Helical" evidence="7">
    <location>
        <begin position="182"/>
        <end position="201"/>
    </location>
</feature>
<keyword evidence="4" id="KW-0571">Peptide transport</keyword>
<dbReference type="GO" id="GO:0022857">
    <property type="term" value="F:transmembrane transporter activity"/>
    <property type="evidence" value="ECO:0007669"/>
    <property type="project" value="InterPro"/>
</dbReference>
<dbReference type="GO" id="GO:0016020">
    <property type="term" value="C:membrane"/>
    <property type="evidence" value="ECO:0007669"/>
    <property type="project" value="UniProtKB-SubCell"/>
</dbReference>
<evidence type="ECO:0000256" key="5">
    <source>
        <dbReference type="ARBA" id="ARBA00022989"/>
    </source>
</evidence>
<reference evidence="8" key="1">
    <citation type="submission" date="2007-04" db="EMBL/GenBank/DDBJ databases">
        <title>Annotation of Pediculus humanus corporis strain USDA.</title>
        <authorList>
            <person name="Kirkness E."/>
            <person name="Hannick L."/>
            <person name="Hass B."/>
            <person name="Bruggner R."/>
            <person name="Lawson D."/>
            <person name="Bidwell S."/>
            <person name="Joardar V."/>
            <person name="Caler E."/>
            <person name="Walenz B."/>
            <person name="Inman J."/>
            <person name="Schobel S."/>
            <person name="Galinsky K."/>
            <person name="Amedeo P."/>
            <person name="Strausberg R."/>
        </authorList>
    </citation>
    <scope>NUCLEOTIDE SEQUENCE</scope>
    <source>
        <strain evidence="8">USDA</strain>
    </source>
</reference>
<keyword evidence="3 7" id="KW-0812">Transmembrane</keyword>
<sequence>MFFFQRLPYPKSVFFIVTNEFCERFSFYGMRTILALYLRYKLDFDDALSTVIYHVFIMVCYFFPLLGAVLADSWLGKFKTILYLSIVYAIGNVIVSISAIPDTLPRVAFTMIGLLLIAFGTGGIKPCVSAFGGDQFVLPQQEDQLQKFFSIFYFAINSGSFISTFLTPILRETSCFGQDSCYSLAFGVPAILMVVAIVIYIGGHKFYKVKKPEGNVVVKVGKCVWHAITKKDDQKYTHWLDKAQDKYEVGFIEDPTYAVLPKPGEGQVRFFNGFTENITLNSPELGLENHELVTLGKLEMLNIKLQNEKSFTVKYSIGKEKAKEKEIKVFENLATSYTFTPDKVLIGENEDADKSDNGNPKFMLIYSNYDEKFTPKKILLSEKGQPHYVYNLTIENGKNQYNPFKKIDLVTETYTLSVDGKMVLNDISMKQGGCYLALISQTSDEIKANVLTITNPNSVHILWLIPQYIVITAGEIMFSITGLEFSFTQAPSSMKSLLQAAWLITVALGNLVVVIVAEAKIFDSQMYEFLLFGGLMLLDMIIFALMAMRYKYVEVSQIVEQEAAVIGKVEGTITDP</sequence>
<comment type="similarity">
    <text evidence="2">Belongs to the major facilitator superfamily. Proton-dependent oligopeptide transporter (POT/PTR) (TC 2.A.17) family.</text>
</comment>
<dbReference type="Proteomes" id="UP000009046">
    <property type="component" value="Unassembled WGS sequence"/>
</dbReference>
<dbReference type="PANTHER" id="PTHR11654">
    <property type="entry name" value="OLIGOPEPTIDE TRANSPORTER-RELATED"/>
    <property type="match status" value="1"/>
</dbReference>
<dbReference type="KEGG" id="phu:Phum_PHUM397680"/>
<evidence type="ECO:0000256" key="7">
    <source>
        <dbReference type="SAM" id="Phobius"/>
    </source>
</evidence>
<dbReference type="InterPro" id="IPR018456">
    <property type="entry name" value="PTR2_symporter_CS"/>
</dbReference>
<dbReference type="RefSeq" id="XP_002428711.1">
    <property type="nucleotide sequence ID" value="XM_002428666.1"/>
</dbReference>
<evidence type="ECO:0000256" key="3">
    <source>
        <dbReference type="ARBA" id="ARBA00022692"/>
    </source>
</evidence>
<dbReference type="EMBL" id="AAZO01004671">
    <property type="status" value="NOT_ANNOTATED_CDS"/>
    <property type="molecule type" value="Genomic_DNA"/>
</dbReference>
<dbReference type="STRING" id="121224.E0VRG7"/>
<dbReference type="CTD" id="8237843"/>
<organism>
    <name type="scientific">Pediculus humanus subsp. corporis</name>
    <name type="common">Body louse</name>
    <dbReference type="NCBI Taxonomy" id="121224"/>
    <lineage>
        <taxon>Eukaryota</taxon>
        <taxon>Metazoa</taxon>
        <taxon>Ecdysozoa</taxon>
        <taxon>Arthropoda</taxon>
        <taxon>Hexapoda</taxon>
        <taxon>Insecta</taxon>
        <taxon>Pterygota</taxon>
        <taxon>Neoptera</taxon>
        <taxon>Paraneoptera</taxon>
        <taxon>Psocodea</taxon>
        <taxon>Troctomorpha</taxon>
        <taxon>Phthiraptera</taxon>
        <taxon>Anoplura</taxon>
        <taxon>Pediculidae</taxon>
        <taxon>Pediculus</taxon>
    </lineage>
</organism>
<comment type="subcellular location">
    <subcellularLocation>
        <location evidence="1">Membrane</location>
        <topology evidence="1">Multi-pass membrane protein</topology>
    </subcellularLocation>
</comment>
<protein>
    <submittedName>
        <fullName evidence="8 9">Oligopeptide transporter, putative</fullName>
    </submittedName>
</protein>
<dbReference type="EMBL" id="DS235477">
    <property type="protein sequence ID" value="EEB15973.1"/>
    <property type="molecule type" value="Genomic_DNA"/>
</dbReference>
<dbReference type="OMA" id="WQIPQIV"/>
<dbReference type="VEuPathDB" id="VectorBase:PHUM397680"/>
<feature type="transmembrane region" description="Helical" evidence="7">
    <location>
        <begin position="529"/>
        <end position="548"/>
    </location>
</feature>
<keyword evidence="5 7" id="KW-1133">Transmembrane helix</keyword>
<proteinExistence type="inferred from homology"/>
<evidence type="ECO:0000256" key="4">
    <source>
        <dbReference type="ARBA" id="ARBA00022856"/>
    </source>
</evidence>
<keyword evidence="4" id="KW-0813">Transport</keyword>
<dbReference type="EMBL" id="AAZO01004670">
    <property type="status" value="NOT_ANNOTATED_CDS"/>
    <property type="molecule type" value="Genomic_DNA"/>
</dbReference>
<evidence type="ECO:0000313" key="8">
    <source>
        <dbReference type="EMBL" id="EEB15973.1"/>
    </source>
</evidence>
<dbReference type="InterPro" id="IPR000109">
    <property type="entry name" value="POT_fam"/>
</dbReference>
<dbReference type="Pfam" id="PF00854">
    <property type="entry name" value="PTR2"/>
    <property type="match status" value="2"/>
</dbReference>
<evidence type="ECO:0000256" key="2">
    <source>
        <dbReference type="ARBA" id="ARBA00005982"/>
    </source>
</evidence>
<evidence type="ECO:0000313" key="10">
    <source>
        <dbReference type="Proteomes" id="UP000009046"/>
    </source>
</evidence>
<keyword evidence="4" id="KW-0653">Protein transport</keyword>
<dbReference type="FunFam" id="1.20.1250.20:FF:000379">
    <property type="entry name" value="Uncharacterized protein, isoform A"/>
    <property type="match status" value="1"/>
</dbReference>